<dbReference type="AlphaFoldDB" id="A0A2T7B0C9"/>
<comment type="caution">
    <text evidence="3">The sequence shown here is derived from an EMBL/GenBank/DDBJ whole genome shotgun (WGS) entry which is preliminary data.</text>
</comment>
<sequence length="395" mass="44598">MKKMMVLPCVFSLLAPCAMAELKVNTPQGDLKFYGDVEFNVDAASRTGQLTSLRTSDDKDWKPGDNEKWDVNGRILLGVDGYREKNGNFAGFTVQPLADLSGHTNLDDAAFYFGQPQAWKIKVGRFEAYDMFPLNQDTFIQYSGNTANDIYGDGFGYVYMMKEGRGRSSNGGAVQLSGEYGNWYFELNNMVKDGTTLFADDAYHGNALENKKNVIYMRPVIAWRDDHVSAAVAMETNVVSNAYGYNDAQGRFQDQSDRTGYGATFTWNSLKNDPDDGTVINLNTAYMDATDETDFSAGANVLWRHLELGYIYAHNNIDDFNMSSVGEEDGQLKYPGKYDIHTVHLSYGFTNVMDMDNFNIYLGAYWSQLSLKESDYDNEGDKDRYGARVRFKYFF</sequence>
<evidence type="ECO:0000313" key="5">
    <source>
        <dbReference type="Proteomes" id="UP000469927"/>
    </source>
</evidence>
<protein>
    <submittedName>
        <fullName evidence="3">Porin</fullName>
    </submittedName>
</protein>
<reference evidence="2 5" key="2">
    <citation type="submission" date="2019-08" db="EMBL/GenBank/DDBJ databases">
        <title>Prevalence, distribution, and phylogeny of type two toxin-antitoxin genes possessed by Cronobacter species where C. sakazakii homologs follow sequence type lineages.</title>
        <authorList>
            <person name="Finkelstein S."/>
            <person name="Negrete F."/>
            <person name="Jang H."/>
            <person name="Gopinath G.R."/>
            <person name="Tall B.D."/>
        </authorList>
    </citation>
    <scope>NUCLEOTIDE SEQUENCE [LARGE SCALE GENOMIC DNA]</scope>
    <source>
        <strain evidence="2 5">MOD1_GK1257</strain>
    </source>
</reference>
<keyword evidence="1" id="KW-0732">Signal</keyword>
<dbReference type="RefSeq" id="WP_075192074.1">
    <property type="nucleotide sequence ID" value="NZ_JADKNN010000035.1"/>
</dbReference>
<dbReference type="SUPFAM" id="SSF56935">
    <property type="entry name" value="Porins"/>
    <property type="match status" value="1"/>
</dbReference>
<dbReference type="EMBL" id="WAGD01000072">
    <property type="protein sequence ID" value="KAB0873395.1"/>
    <property type="molecule type" value="Genomic_DNA"/>
</dbReference>
<keyword evidence="5" id="KW-1185">Reference proteome</keyword>
<evidence type="ECO:0000256" key="1">
    <source>
        <dbReference type="SAM" id="SignalP"/>
    </source>
</evidence>
<evidence type="ECO:0000313" key="2">
    <source>
        <dbReference type="EMBL" id="KAB0873395.1"/>
    </source>
</evidence>
<evidence type="ECO:0000313" key="4">
    <source>
        <dbReference type="Proteomes" id="UP000244378"/>
    </source>
</evidence>
<organism evidence="3 4">
    <name type="scientific">Cronobacter muytjensii</name>
    <dbReference type="NCBI Taxonomy" id="413501"/>
    <lineage>
        <taxon>Bacteria</taxon>
        <taxon>Pseudomonadati</taxon>
        <taxon>Pseudomonadota</taxon>
        <taxon>Gammaproteobacteria</taxon>
        <taxon>Enterobacterales</taxon>
        <taxon>Enterobacteriaceae</taxon>
        <taxon>Cronobacter</taxon>
    </lineage>
</organism>
<dbReference type="Proteomes" id="UP000244378">
    <property type="component" value="Unassembled WGS sequence"/>
</dbReference>
<gene>
    <name evidence="3" type="ORF">AUN14_00310</name>
    <name evidence="2" type="ORF">FZI19_19010</name>
</gene>
<feature type="signal peptide" evidence="1">
    <location>
        <begin position="1"/>
        <end position="20"/>
    </location>
</feature>
<feature type="chain" id="PRO_5015493492" evidence="1">
    <location>
        <begin position="21"/>
        <end position="395"/>
    </location>
</feature>
<dbReference type="EMBL" id="MSAE01000001">
    <property type="protein sequence ID" value="PUX18405.1"/>
    <property type="molecule type" value="Genomic_DNA"/>
</dbReference>
<proteinExistence type="predicted"/>
<dbReference type="Pfam" id="PF16966">
    <property type="entry name" value="Porin_8"/>
    <property type="match status" value="1"/>
</dbReference>
<reference evidence="3 4" key="1">
    <citation type="submission" date="2016-12" db="EMBL/GenBank/DDBJ databases">
        <title>Analysis of the Molecular Diversity Among Cronobacter Species Isolated from Filth Flies Using a Pan Genomic DNA Microarray.</title>
        <authorList>
            <person name="Pava-Ripoll M."/>
            <person name="Tall B."/>
            <person name="Farber J."/>
            <person name="Fanning S."/>
            <person name="Lehner A."/>
            <person name="Stephan R."/>
            <person name="Pagotto F."/>
            <person name="Iverson C."/>
            <person name="Ziobro G."/>
            <person name="Miller A."/>
            <person name="Pearson R."/>
            <person name="Yan Q."/>
            <person name="Kim M."/>
            <person name="Jeong S."/>
            <person name="Park J."/>
            <person name="Jun S."/>
            <person name="Choi H."/>
            <person name="Chung T."/>
            <person name="Yoo Y."/>
            <person name="Park E."/>
            <person name="Hwang S."/>
            <person name="Lee B."/>
            <person name="Sathyamoorthy V."/>
            <person name="Carter L."/>
            <person name="Mammel M."/>
            <person name="Jackson S."/>
            <person name="Kothary M."/>
            <person name="Patel I."/>
            <person name="Grim C."/>
            <person name="Gopinath G."/>
            <person name="Gangiredla J."/>
            <person name="Chase H."/>
        </authorList>
    </citation>
    <scope>NUCLEOTIDE SEQUENCE [LARGE SCALE GENOMIC DNA]</scope>
    <source>
        <strain evidence="3 4">MOD1-Md1s</strain>
    </source>
</reference>
<accession>A0A2T7B0C9</accession>
<dbReference type="OrthoDB" id="5622860at2"/>
<evidence type="ECO:0000313" key="3">
    <source>
        <dbReference type="EMBL" id="PUX18405.1"/>
    </source>
</evidence>
<dbReference type="InterPro" id="IPR016963">
    <property type="entry name" value="Glycoporin_RafY"/>
</dbReference>
<dbReference type="Proteomes" id="UP000469927">
    <property type="component" value="Unassembled WGS sequence"/>
</dbReference>
<name>A0A2T7B0C9_9ENTR</name>